<dbReference type="InterPro" id="IPR012340">
    <property type="entry name" value="NA-bd_OB-fold"/>
</dbReference>
<keyword evidence="4" id="KW-1185">Reference proteome</keyword>
<dbReference type="Pfam" id="PF00436">
    <property type="entry name" value="SSB"/>
    <property type="match status" value="1"/>
</dbReference>
<organism evidence="3 4">
    <name type="scientific">Pseudoflavonifractor hominis</name>
    <dbReference type="NCBI Taxonomy" id="2763059"/>
    <lineage>
        <taxon>Bacteria</taxon>
        <taxon>Bacillati</taxon>
        <taxon>Bacillota</taxon>
        <taxon>Clostridia</taxon>
        <taxon>Eubacteriales</taxon>
        <taxon>Oscillospiraceae</taxon>
        <taxon>Pseudoflavonifractor</taxon>
    </lineage>
</organism>
<evidence type="ECO:0000313" key="3">
    <source>
        <dbReference type="EMBL" id="MBC5730383.1"/>
    </source>
</evidence>
<dbReference type="PROSITE" id="PS50935">
    <property type="entry name" value="SSB"/>
    <property type="match status" value="2"/>
</dbReference>
<reference evidence="3 4" key="1">
    <citation type="submission" date="2020-08" db="EMBL/GenBank/DDBJ databases">
        <title>Genome public.</title>
        <authorList>
            <person name="Liu C."/>
            <person name="Sun Q."/>
        </authorList>
    </citation>
    <scope>NUCLEOTIDE SEQUENCE [LARGE SCALE GENOMIC DNA]</scope>
    <source>
        <strain evidence="3 4">New-38</strain>
    </source>
</reference>
<evidence type="ECO:0000313" key="4">
    <source>
        <dbReference type="Proteomes" id="UP000660021"/>
    </source>
</evidence>
<protein>
    <submittedName>
        <fullName evidence="3">Single-stranded DNA-binding protein</fullName>
    </submittedName>
</protein>
<evidence type="ECO:0000256" key="1">
    <source>
        <dbReference type="ARBA" id="ARBA00023125"/>
    </source>
</evidence>
<proteinExistence type="predicted"/>
<evidence type="ECO:0000256" key="2">
    <source>
        <dbReference type="PROSITE-ProRule" id="PRU00252"/>
    </source>
</evidence>
<gene>
    <name evidence="3" type="ORF">H8S34_05995</name>
</gene>
<dbReference type="InterPro" id="IPR000424">
    <property type="entry name" value="Primosome_PriB/ssb"/>
</dbReference>
<dbReference type="CDD" id="cd04496">
    <property type="entry name" value="SSB_OBF"/>
    <property type="match status" value="1"/>
</dbReference>
<accession>A0ABR7HSA9</accession>
<name>A0ABR7HSA9_9FIRM</name>
<keyword evidence="1 2" id="KW-0238">DNA-binding</keyword>
<dbReference type="Gene3D" id="2.40.50.140">
    <property type="entry name" value="Nucleic acid-binding proteins"/>
    <property type="match status" value="2"/>
</dbReference>
<dbReference type="SUPFAM" id="SSF50249">
    <property type="entry name" value="Nucleic acid-binding proteins"/>
    <property type="match status" value="1"/>
</dbReference>
<dbReference type="NCBIfam" id="NF004476">
    <property type="entry name" value="PRK05813.1"/>
    <property type="match status" value="1"/>
</dbReference>
<dbReference type="EMBL" id="JACOPR010000003">
    <property type="protein sequence ID" value="MBC5730383.1"/>
    <property type="molecule type" value="Genomic_DNA"/>
</dbReference>
<sequence length="221" mass="24870">MPQSKNLEFIRRSVADMQINWNENQALLRGTAAEAPVYSHTNHGMEYEAFPLMVRRLSGAEDRVNVIVSRALLQQHPVQAGQEVEIEGEVRSFNNKSGKGSRLVITLYARQLREGVGEHCNNLVLAGAICKPPVFRRTPMGREICDLLLAVNRRYGRADYLPCIAWGALARRCAELSVGDAIRLEGRFQSRSYTKVEQGETTQRIAYEISVMQLEPVEAIE</sequence>
<dbReference type="GO" id="GO:0003677">
    <property type="term" value="F:DNA binding"/>
    <property type="evidence" value="ECO:0007669"/>
    <property type="project" value="UniProtKB-KW"/>
</dbReference>
<comment type="caution">
    <text evidence="3">The sequence shown here is derived from an EMBL/GenBank/DDBJ whole genome shotgun (WGS) entry which is preliminary data.</text>
</comment>
<dbReference type="Proteomes" id="UP000660021">
    <property type="component" value="Unassembled WGS sequence"/>
</dbReference>